<dbReference type="InterPro" id="IPR002885">
    <property type="entry name" value="PPR_rpt"/>
</dbReference>
<feature type="repeat" description="PPR" evidence="3">
    <location>
        <begin position="384"/>
        <end position="418"/>
    </location>
</feature>
<evidence type="ECO:0000256" key="3">
    <source>
        <dbReference type="PROSITE-ProRule" id="PRU00708"/>
    </source>
</evidence>
<organism evidence="4 5">
    <name type="scientific">Kingdonia uniflora</name>
    <dbReference type="NCBI Taxonomy" id="39325"/>
    <lineage>
        <taxon>Eukaryota</taxon>
        <taxon>Viridiplantae</taxon>
        <taxon>Streptophyta</taxon>
        <taxon>Embryophyta</taxon>
        <taxon>Tracheophyta</taxon>
        <taxon>Spermatophyta</taxon>
        <taxon>Magnoliopsida</taxon>
        <taxon>Ranunculales</taxon>
        <taxon>Circaeasteraceae</taxon>
        <taxon>Kingdonia</taxon>
    </lineage>
</organism>
<sequence length="464" mass="53693">MDSYLSWVFFKWAETIPHYNHSLQPYWTMIHILTARKQFIDAQSLLQRIAFKDFLSSALVLNALISSNNDPVLNSQILSWLVVLYAKGKKIREAIQVFEQMESNGIVPHVHACSSLLNELVKARLTDSTWKMYKRMLQIGVVPNIFVYNVMIHACCNTRDVEKAEQLLNEMELKGISPDRFSYNTLISILCRKGMHYEAWVVQERMEREGIQLDIVTYNSLIYGYCRERRMREASCLFKEIKGAIPNHVTYTTLIDGYCRVNDLTEALRLRTEMEAKGLHLGVVTYNSILRKLCEERKLRDANILLNKMGFSPSYSSYSWLIDGYCNQDNTESVLELPTEMVRRNISVDISVYRALIRRLCKREKINCAQKIFSLMQAEGIMGDAVVYTSLAYAYLKSGKPIATSEFFGEMSKRKLMITPKIYESFSASFADSNDTLRLFWDHAVERGVVTRKAIELMRQLDIK</sequence>
<evidence type="ECO:0000256" key="1">
    <source>
        <dbReference type="ARBA" id="ARBA00007626"/>
    </source>
</evidence>
<dbReference type="PANTHER" id="PTHR47447:SF22">
    <property type="entry name" value="TETRATRICOPEPTIDE-LIKE HELICAL DOMAIN SUPERFAMILY"/>
    <property type="match status" value="1"/>
</dbReference>
<dbReference type="Pfam" id="PF01535">
    <property type="entry name" value="PPR"/>
    <property type="match status" value="2"/>
</dbReference>
<evidence type="ECO:0000256" key="2">
    <source>
        <dbReference type="ARBA" id="ARBA00022737"/>
    </source>
</evidence>
<proteinExistence type="inferred from homology"/>
<evidence type="ECO:0000313" key="5">
    <source>
        <dbReference type="Proteomes" id="UP000541444"/>
    </source>
</evidence>
<dbReference type="InterPro" id="IPR011990">
    <property type="entry name" value="TPR-like_helical_dom_sf"/>
</dbReference>
<dbReference type="Pfam" id="PF13041">
    <property type="entry name" value="PPR_2"/>
    <property type="match status" value="3"/>
</dbReference>
<dbReference type="Gene3D" id="1.25.40.10">
    <property type="entry name" value="Tetratricopeptide repeat domain"/>
    <property type="match status" value="3"/>
</dbReference>
<dbReference type="AlphaFoldDB" id="A0A7J7MF31"/>
<gene>
    <name evidence="4" type="ORF">GIB67_003590</name>
</gene>
<comment type="similarity">
    <text evidence="1">Belongs to the PPR family. P subfamily.</text>
</comment>
<comment type="caution">
    <text evidence="4">The sequence shown here is derived from an EMBL/GenBank/DDBJ whole genome shotgun (WGS) entry which is preliminary data.</text>
</comment>
<protein>
    <recommendedName>
        <fullName evidence="6">Pentatricopeptide repeat-containing protein</fullName>
    </recommendedName>
</protein>
<dbReference type="Pfam" id="PF12854">
    <property type="entry name" value="PPR_1"/>
    <property type="match status" value="1"/>
</dbReference>
<keyword evidence="5" id="KW-1185">Reference proteome</keyword>
<feature type="repeat" description="PPR" evidence="3">
    <location>
        <begin position="314"/>
        <end position="348"/>
    </location>
</feature>
<dbReference type="OrthoDB" id="185373at2759"/>
<evidence type="ECO:0000313" key="4">
    <source>
        <dbReference type="EMBL" id="KAF6153400.1"/>
    </source>
</evidence>
<dbReference type="PANTHER" id="PTHR47447">
    <property type="entry name" value="OS03G0856100 PROTEIN"/>
    <property type="match status" value="1"/>
</dbReference>
<feature type="repeat" description="PPR" evidence="3">
    <location>
        <begin position="74"/>
        <end position="108"/>
    </location>
</feature>
<dbReference type="EMBL" id="JACGCM010001564">
    <property type="protein sequence ID" value="KAF6153400.1"/>
    <property type="molecule type" value="Genomic_DNA"/>
</dbReference>
<dbReference type="PROSITE" id="PS51375">
    <property type="entry name" value="PPR"/>
    <property type="match status" value="9"/>
</dbReference>
<feature type="repeat" description="PPR" evidence="3">
    <location>
        <begin position="349"/>
        <end position="383"/>
    </location>
</feature>
<dbReference type="Proteomes" id="UP000541444">
    <property type="component" value="Unassembled WGS sequence"/>
</dbReference>
<name>A0A7J7MF31_9MAGN</name>
<feature type="repeat" description="PPR" evidence="3">
    <location>
        <begin position="109"/>
        <end position="143"/>
    </location>
</feature>
<accession>A0A7J7MF31</accession>
<reference evidence="4 5" key="1">
    <citation type="journal article" date="2020" name="IScience">
        <title>Genome Sequencing of the Endangered Kingdonia uniflora (Circaeasteraceae, Ranunculales) Reveals Potential Mechanisms of Evolutionary Specialization.</title>
        <authorList>
            <person name="Sun Y."/>
            <person name="Deng T."/>
            <person name="Zhang A."/>
            <person name="Moore M.J."/>
            <person name="Landis J.B."/>
            <person name="Lin N."/>
            <person name="Zhang H."/>
            <person name="Zhang X."/>
            <person name="Huang J."/>
            <person name="Zhang X."/>
            <person name="Sun H."/>
            <person name="Wang H."/>
        </authorList>
    </citation>
    <scope>NUCLEOTIDE SEQUENCE [LARGE SCALE GENOMIC DNA]</scope>
    <source>
        <strain evidence="4">TB1705</strain>
        <tissue evidence="4">Leaf</tissue>
    </source>
</reference>
<feature type="repeat" description="PPR" evidence="3">
    <location>
        <begin position="144"/>
        <end position="178"/>
    </location>
</feature>
<dbReference type="NCBIfam" id="TIGR00756">
    <property type="entry name" value="PPR"/>
    <property type="match status" value="5"/>
</dbReference>
<feature type="repeat" description="PPR" evidence="3">
    <location>
        <begin position="179"/>
        <end position="213"/>
    </location>
</feature>
<keyword evidence="2" id="KW-0677">Repeat</keyword>
<feature type="repeat" description="PPR" evidence="3">
    <location>
        <begin position="214"/>
        <end position="244"/>
    </location>
</feature>
<feature type="repeat" description="PPR" evidence="3">
    <location>
        <begin position="247"/>
        <end position="281"/>
    </location>
</feature>
<evidence type="ECO:0008006" key="6">
    <source>
        <dbReference type="Google" id="ProtNLM"/>
    </source>
</evidence>